<gene>
    <name evidence="3" type="ORF">HHL25_08650</name>
</gene>
<protein>
    <submittedName>
        <fullName evidence="3">Pilus assembly protein</fullName>
    </submittedName>
</protein>
<evidence type="ECO:0000313" key="4">
    <source>
        <dbReference type="Proteomes" id="UP000541470"/>
    </source>
</evidence>
<proteinExistence type="predicted"/>
<keyword evidence="1" id="KW-0812">Transmembrane</keyword>
<feature type="transmembrane region" description="Helical" evidence="1">
    <location>
        <begin position="21"/>
        <end position="42"/>
    </location>
</feature>
<keyword evidence="1" id="KW-1133">Transmembrane helix</keyword>
<keyword evidence="1" id="KW-0472">Membrane</keyword>
<dbReference type="Proteomes" id="UP000541470">
    <property type="component" value="Unassembled WGS sequence"/>
</dbReference>
<evidence type="ECO:0000256" key="1">
    <source>
        <dbReference type="SAM" id="Phobius"/>
    </source>
</evidence>
<feature type="domain" description="TadE-like" evidence="2">
    <location>
        <begin position="13"/>
        <end position="55"/>
    </location>
</feature>
<comment type="caution">
    <text evidence="3">The sequence shown here is derived from an EMBL/GenBank/DDBJ whole genome shotgun (WGS) entry which is preliminary data.</text>
</comment>
<keyword evidence="4" id="KW-1185">Reference proteome</keyword>
<dbReference type="RefSeq" id="WP_169589086.1">
    <property type="nucleotide sequence ID" value="NZ_JABBGK010000001.1"/>
</dbReference>
<evidence type="ECO:0000259" key="2">
    <source>
        <dbReference type="Pfam" id="PF07811"/>
    </source>
</evidence>
<organism evidence="3 4">
    <name type="scientific">Rhizobium terricola</name>
    <dbReference type="NCBI Taxonomy" id="2728849"/>
    <lineage>
        <taxon>Bacteria</taxon>
        <taxon>Pseudomonadati</taxon>
        <taxon>Pseudomonadota</taxon>
        <taxon>Alphaproteobacteria</taxon>
        <taxon>Hyphomicrobiales</taxon>
        <taxon>Rhizobiaceae</taxon>
        <taxon>Rhizobium/Agrobacterium group</taxon>
        <taxon>Rhizobium</taxon>
    </lineage>
</organism>
<dbReference type="Pfam" id="PF07811">
    <property type="entry name" value="TadE"/>
    <property type="match status" value="1"/>
</dbReference>
<evidence type="ECO:0000313" key="3">
    <source>
        <dbReference type="EMBL" id="NML74186.1"/>
    </source>
</evidence>
<accession>A0A7Y0AVB8</accession>
<sequence length="169" mass="18621">MRLHRRLLRDEKGAAAIEFALLAMPFLMLVFAILEVSLMFFIDSGLDSALQRTAREVRTGAAASNSWDLQKFKARVCENMTFSFGCSDTLLVSTQVMSDFSSRSYKSGVQNGVLSVQESFSPGGSGDYVLIQAYLPWDSTLAFAGIKAHTLQDGRYVLAAAALFRNEPF</sequence>
<reference evidence="3 4" key="1">
    <citation type="submission" date="2020-04" db="EMBL/GenBank/DDBJ databases">
        <title>Rhizobium sp. S-51 isolated from soil.</title>
        <authorList>
            <person name="Dahal R.H."/>
        </authorList>
    </citation>
    <scope>NUCLEOTIDE SEQUENCE [LARGE SCALE GENOMIC DNA]</scope>
    <source>
        <strain evidence="3 4">S-51</strain>
    </source>
</reference>
<dbReference type="InterPro" id="IPR012495">
    <property type="entry name" value="TadE-like_dom"/>
</dbReference>
<name>A0A7Y0AVB8_9HYPH</name>
<dbReference type="EMBL" id="JABBGK010000001">
    <property type="protein sequence ID" value="NML74186.1"/>
    <property type="molecule type" value="Genomic_DNA"/>
</dbReference>
<dbReference type="AlphaFoldDB" id="A0A7Y0AVB8"/>